<protein>
    <submittedName>
        <fullName evidence="3">Suppressor of Ty 6-like</fullName>
    </submittedName>
</protein>
<dbReference type="InterPro" id="IPR035420">
    <property type="entry name" value="Spt6_SH2"/>
</dbReference>
<dbReference type="GO" id="GO:0031491">
    <property type="term" value="F:nucleosome binding"/>
    <property type="evidence" value="ECO:0007669"/>
    <property type="project" value="TreeGrafter"/>
</dbReference>
<gene>
    <name evidence="3" type="primary">emb-5</name>
    <name evidence="3" type="ORF">AK812_SmicGene2333</name>
</gene>
<reference evidence="3 4" key="1">
    <citation type="submission" date="2016-02" db="EMBL/GenBank/DDBJ databases">
        <title>Genome analysis of coral dinoflagellate symbionts highlights evolutionary adaptations to a symbiotic lifestyle.</title>
        <authorList>
            <person name="Aranda M."/>
            <person name="Li Y."/>
            <person name="Liew Y.J."/>
            <person name="Baumgarten S."/>
            <person name="Simakov O."/>
            <person name="Wilson M."/>
            <person name="Piel J."/>
            <person name="Ashoor H."/>
            <person name="Bougouffa S."/>
            <person name="Bajic V.B."/>
            <person name="Ryu T."/>
            <person name="Ravasi T."/>
            <person name="Bayer T."/>
            <person name="Micklem G."/>
            <person name="Kim H."/>
            <person name="Bhak J."/>
            <person name="Lajeunesse T.C."/>
            <person name="Voolstra C.R."/>
        </authorList>
    </citation>
    <scope>NUCLEOTIDE SEQUENCE [LARGE SCALE GENOMIC DNA]</scope>
    <source>
        <strain evidence="3 4">CCMP2467</strain>
    </source>
</reference>
<dbReference type="Gene3D" id="3.30.505.10">
    <property type="entry name" value="SH2 domain"/>
    <property type="match status" value="1"/>
</dbReference>
<keyword evidence="4" id="KW-1185">Reference proteome</keyword>
<feature type="region of interest" description="Disordered" evidence="1">
    <location>
        <begin position="203"/>
        <end position="230"/>
    </location>
</feature>
<dbReference type="Proteomes" id="UP000186817">
    <property type="component" value="Unassembled WGS sequence"/>
</dbReference>
<feature type="domain" description="Spt6 SH2" evidence="2">
    <location>
        <begin position="414"/>
        <end position="582"/>
    </location>
</feature>
<feature type="compositionally biased region" description="Basic and acidic residues" evidence="1">
    <location>
        <begin position="217"/>
        <end position="229"/>
    </location>
</feature>
<dbReference type="AlphaFoldDB" id="A0A1Q9F1R0"/>
<evidence type="ECO:0000313" key="4">
    <source>
        <dbReference type="Proteomes" id="UP000186817"/>
    </source>
</evidence>
<accession>A0A1Q9F1R0</accession>
<evidence type="ECO:0000259" key="2">
    <source>
        <dbReference type="Pfam" id="PF14633"/>
    </source>
</evidence>
<dbReference type="Pfam" id="PF14633">
    <property type="entry name" value="SH2_2"/>
    <property type="match status" value="1"/>
</dbReference>
<evidence type="ECO:0000256" key="1">
    <source>
        <dbReference type="SAM" id="MobiDB-lite"/>
    </source>
</evidence>
<dbReference type="GO" id="GO:0140673">
    <property type="term" value="P:transcription elongation-coupled chromatin remodeling"/>
    <property type="evidence" value="ECO:0007669"/>
    <property type="project" value="InterPro"/>
</dbReference>
<dbReference type="PANTHER" id="PTHR10145">
    <property type="entry name" value="TRANSCRIPTION ELONGATION FACTOR SPT6"/>
    <property type="match status" value="1"/>
</dbReference>
<evidence type="ECO:0000313" key="3">
    <source>
        <dbReference type="EMBL" id="OLQ13638.1"/>
    </source>
</evidence>
<comment type="caution">
    <text evidence="3">The sequence shown here is derived from an EMBL/GenBank/DDBJ whole genome shotgun (WGS) entry which is preliminary data.</text>
</comment>
<name>A0A1Q9F1R0_SYMMI</name>
<dbReference type="GO" id="GO:0034728">
    <property type="term" value="P:nucleosome organization"/>
    <property type="evidence" value="ECO:0007669"/>
    <property type="project" value="TreeGrafter"/>
</dbReference>
<dbReference type="InterPro" id="IPR017072">
    <property type="entry name" value="TF_Spt6"/>
</dbReference>
<organism evidence="3 4">
    <name type="scientific">Symbiodinium microadriaticum</name>
    <name type="common">Dinoflagellate</name>
    <name type="synonym">Zooxanthella microadriatica</name>
    <dbReference type="NCBI Taxonomy" id="2951"/>
    <lineage>
        <taxon>Eukaryota</taxon>
        <taxon>Sar</taxon>
        <taxon>Alveolata</taxon>
        <taxon>Dinophyceae</taxon>
        <taxon>Suessiales</taxon>
        <taxon>Symbiodiniaceae</taxon>
        <taxon>Symbiodinium</taxon>
    </lineage>
</organism>
<proteinExistence type="predicted"/>
<dbReference type="InterPro" id="IPR036860">
    <property type="entry name" value="SH2_dom_sf"/>
</dbReference>
<dbReference type="GO" id="GO:0008023">
    <property type="term" value="C:transcription elongation factor complex"/>
    <property type="evidence" value="ECO:0007669"/>
    <property type="project" value="TreeGrafter"/>
</dbReference>
<dbReference type="EMBL" id="LSRX01000025">
    <property type="protein sequence ID" value="OLQ13638.1"/>
    <property type="molecule type" value="Genomic_DNA"/>
</dbReference>
<dbReference type="PANTHER" id="PTHR10145:SF6">
    <property type="entry name" value="TRANSCRIPTION ELONGATION FACTOR SPT6"/>
    <property type="match status" value="1"/>
</dbReference>
<dbReference type="OrthoDB" id="995477at2759"/>
<dbReference type="GO" id="GO:0042393">
    <property type="term" value="F:histone binding"/>
    <property type="evidence" value="ECO:0007669"/>
    <property type="project" value="TreeGrafter"/>
</dbReference>
<sequence length="729" mass="82697">MLILRMAKAMLMSSPVLMSDVASDAGDDDSMMAMMMVMMMTMMMVMVRASQPDGVEHRLLLGSVIVKSRATVQDIMSKQLGVQVNALCKDALLAQSDKNVDDTKEAVQRDGGVWRKTWKVTWWGQELELSILLGLHPRVMDLLRSDANFVNVIQDQDWSTWHERAGEMNVPDSANLDKLFETILEELQEPYKDNRQVEENEMPEFYNDSSNNNINKQRRDEEYPDREVEANNSKTHRVHVRLAGSPAIEGNGGNAVNGVFQKEYKQSNSKKTGHIPGCNRHFTHGEPILARVREITSGRMNFTVLLSVDHDEEQWFDLYPVQSDDIPYFLPEQHDDWTKVTLGLLDNTEMCAAMFSGAFLQRKAKVKDWIRRPRNIKHPNYVVTLACLHRAIFQNRHTYNYFYDHYPAHEFCTVLFRSSKHHDVLVAMLKVLPTQDREVASGTGGVVEAFKSYGDGFEVAAELEVDGYLYRDFDEIIARHMDPDPIMDNLRLLQEHKRFGLRNGTLLEKTTVEQAMRQISSDNHMLHYTLLLNFDEPGHGDLLWCMQGRSVRHELIEITPRGFSLWKHNFDSLEQMISWFKKVGWRNAQKLRRDYKEDRKLQAQVLKDKRGDHADPEHRFKRHRPLGYTATTTSGLQTPSGQSARFFFAQESNAATPAGMRSPRVGMPGSVGAAPGSAPGSVGGLASPGYQYGAPQTPMNAATPVPMKGPGRLLLPVVGAVAKWILTPL</sequence>